<keyword evidence="12" id="KW-0813">Transport</keyword>
<feature type="transmembrane region" description="Helical" evidence="13">
    <location>
        <begin position="259"/>
        <end position="276"/>
    </location>
</feature>
<organism evidence="14 15">
    <name type="scientific">endosymbiont of Lamellibrachia luymesi</name>
    <dbReference type="NCBI Taxonomy" id="2200907"/>
    <lineage>
        <taxon>Bacteria</taxon>
        <taxon>Pseudomonadati</taxon>
        <taxon>Pseudomonadota</taxon>
        <taxon>Gammaproteobacteria</taxon>
        <taxon>sulfur-oxidizing symbionts</taxon>
    </lineage>
</organism>
<dbReference type="GO" id="GO:0016829">
    <property type="term" value="F:lyase activity"/>
    <property type="evidence" value="ECO:0007669"/>
    <property type="project" value="InterPro"/>
</dbReference>
<keyword evidence="8" id="KW-1278">Translocase</keyword>
<evidence type="ECO:0000256" key="12">
    <source>
        <dbReference type="PIRNR" id="PIRNR015658"/>
    </source>
</evidence>
<evidence type="ECO:0000256" key="2">
    <source>
        <dbReference type="ARBA" id="ARBA00003002"/>
    </source>
</evidence>
<feature type="transmembrane region" description="Helical" evidence="13">
    <location>
        <begin position="43"/>
        <end position="64"/>
    </location>
</feature>
<dbReference type="GO" id="GO:0015451">
    <property type="term" value="F:decarboxylation-driven active transmembrane transporter activity"/>
    <property type="evidence" value="ECO:0007669"/>
    <property type="project" value="UniProtKB-EC"/>
</dbReference>
<protein>
    <recommendedName>
        <fullName evidence="12">Oxaloacetate decarboxylase beta chain</fullName>
        <ecNumber evidence="12">7.2.4.2</ecNumber>
    </recommendedName>
</protein>
<feature type="transmembrane region" description="Helical" evidence="13">
    <location>
        <begin position="288"/>
        <end position="306"/>
    </location>
</feature>
<keyword evidence="10 12" id="KW-0472">Membrane</keyword>
<evidence type="ECO:0000256" key="13">
    <source>
        <dbReference type="SAM" id="Phobius"/>
    </source>
</evidence>
<feature type="transmembrane region" description="Helical" evidence="13">
    <location>
        <begin position="17"/>
        <end position="36"/>
    </location>
</feature>
<dbReference type="EC" id="7.2.4.2" evidence="12"/>
<gene>
    <name evidence="14" type="ORF">DIZ79_11685</name>
</gene>
<evidence type="ECO:0000256" key="9">
    <source>
        <dbReference type="ARBA" id="ARBA00022989"/>
    </source>
</evidence>
<comment type="subcellular location">
    <subcellularLocation>
        <location evidence="3">Cell membrane</location>
        <topology evidence="3">Multi-pass membrane protein</topology>
    </subcellularLocation>
</comment>
<sequence>MEIGLESLWLSTGLANFTWGQVLMMLIGGLLIYLAIVKKFEPLLLLPIGFGAILSNIPVAGIGGDTGLLGYIYHVGIETGVFPLLIFMGVGALTDFGALIAMPWTLLLGAAAQFGIFVTLMGALALNMVPGFNFTLADASAIAIIGGADGPTAIFLASRLAPDLLGAIAVAAYSYMALVPIIQPPIMRWLTNEEERGVVMQQLRHVSKLEKVLFPFAVLFLCILFLPTAAPLIGMLTFGNLLRESGVVERLSHSAQNEIINIVTILLGLAVGSKLSADKFLTVETLGILGLGAFAFCIGTATGILMGKVMHRVTGGKINPLIGAAGVSAVPMAARVVNKVGLETNHHNFLLMHAMGPNVAGVIGSAVAAGVLLAVVGG</sequence>
<keyword evidence="7 13" id="KW-0812">Transmembrane</keyword>
<comment type="cofactor">
    <cofactor evidence="1">
        <name>Na(+)</name>
        <dbReference type="ChEBI" id="CHEBI:29101"/>
    </cofactor>
</comment>
<keyword evidence="12" id="KW-0739">Sodium transport</keyword>
<evidence type="ECO:0000256" key="8">
    <source>
        <dbReference type="ARBA" id="ARBA00022967"/>
    </source>
</evidence>
<dbReference type="InterPro" id="IPR005661">
    <property type="entry name" value="OadB_MmdB"/>
</dbReference>
<evidence type="ECO:0000256" key="7">
    <source>
        <dbReference type="ARBA" id="ARBA00022692"/>
    </source>
</evidence>
<feature type="transmembrane region" description="Helical" evidence="13">
    <location>
        <begin position="70"/>
        <end position="93"/>
    </location>
</feature>
<evidence type="ECO:0000256" key="3">
    <source>
        <dbReference type="ARBA" id="ARBA00004651"/>
    </source>
</evidence>
<dbReference type="Pfam" id="PF03977">
    <property type="entry name" value="OAD_beta"/>
    <property type="match status" value="1"/>
</dbReference>
<dbReference type="PIRSF" id="PIRSF015658">
    <property type="entry name" value="MmdB_OadB"/>
    <property type="match status" value="1"/>
</dbReference>
<evidence type="ECO:0000256" key="1">
    <source>
        <dbReference type="ARBA" id="ARBA00001959"/>
    </source>
</evidence>
<dbReference type="Proteomes" id="UP000255508">
    <property type="component" value="Unassembled WGS sequence"/>
</dbReference>
<dbReference type="PANTHER" id="PTHR35806:SF1">
    <property type="entry name" value="OXALOACETATE DECARBOXYLASE BETA CHAIN 2"/>
    <property type="match status" value="1"/>
</dbReference>
<evidence type="ECO:0000313" key="15">
    <source>
        <dbReference type="Proteomes" id="UP000255508"/>
    </source>
</evidence>
<reference evidence="14 15" key="1">
    <citation type="journal article" date="2018" name="ISME J.">
        <title>Endosymbiont genomes yield clues of tubeworm success.</title>
        <authorList>
            <person name="Li Y."/>
            <person name="Liles M.R."/>
            <person name="Halanych K.M."/>
        </authorList>
    </citation>
    <scope>NUCLEOTIDE SEQUENCE [LARGE SCALE GENOMIC DNA]</scope>
    <source>
        <strain evidence="14">A1422</strain>
    </source>
</reference>
<comment type="function">
    <text evidence="2 12">Catalyzes the decarboxylation of oxaloacetate coupled to Na(+) translocation.</text>
</comment>
<name>A0A370DX53_9GAMM</name>
<dbReference type="PANTHER" id="PTHR35806">
    <property type="entry name" value="OXALOACETATE DECARBOXYLASE BETA CHAIN 2"/>
    <property type="match status" value="1"/>
</dbReference>
<evidence type="ECO:0000256" key="4">
    <source>
        <dbReference type="ARBA" id="ARBA00010924"/>
    </source>
</evidence>
<feature type="transmembrane region" description="Helical" evidence="13">
    <location>
        <begin position="212"/>
        <end position="238"/>
    </location>
</feature>
<dbReference type="AlphaFoldDB" id="A0A370DX53"/>
<accession>A0A370DX53</accession>
<comment type="catalytic activity">
    <reaction evidence="11 12">
        <text>oxaloacetate + 2 Na(+)(in) + H(+) = pyruvate + 2 Na(+)(out) + CO2</text>
        <dbReference type="Rhea" id="RHEA:57724"/>
        <dbReference type="ChEBI" id="CHEBI:15361"/>
        <dbReference type="ChEBI" id="CHEBI:15378"/>
        <dbReference type="ChEBI" id="CHEBI:16452"/>
        <dbReference type="ChEBI" id="CHEBI:16526"/>
        <dbReference type="ChEBI" id="CHEBI:29101"/>
        <dbReference type="EC" id="7.2.4.2"/>
    </reaction>
</comment>
<evidence type="ECO:0000313" key="14">
    <source>
        <dbReference type="EMBL" id="RDH89549.1"/>
    </source>
</evidence>
<proteinExistence type="inferred from homology"/>
<evidence type="ECO:0000256" key="6">
    <source>
        <dbReference type="ARBA" id="ARBA00022475"/>
    </source>
</evidence>
<evidence type="ECO:0000256" key="11">
    <source>
        <dbReference type="ARBA" id="ARBA00048176"/>
    </source>
</evidence>
<feature type="transmembrane region" description="Helical" evidence="13">
    <location>
        <begin position="105"/>
        <end position="126"/>
    </location>
</feature>
<feature type="transmembrane region" description="Helical" evidence="13">
    <location>
        <begin position="357"/>
        <end position="376"/>
    </location>
</feature>
<keyword evidence="9 13" id="KW-1133">Transmembrane helix</keyword>
<keyword evidence="12" id="KW-0406">Ion transport</keyword>
<dbReference type="NCBIfam" id="TIGR01109">
    <property type="entry name" value="Na_pump_decarbB"/>
    <property type="match status" value="1"/>
</dbReference>
<feature type="transmembrane region" description="Helical" evidence="13">
    <location>
        <begin position="164"/>
        <end position="182"/>
    </location>
</feature>
<dbReference type="GO" id="GO:0005886">
    <property type="term" value="C:plasma membrane"/>
    <property type="evidence" value="ECO:0007669"/>
    <property type="project" value="UniProtKB-SubCell"/>
</dbReference>
<keyword evidence="12" id="KW-0915">Sodium</keyword>
<evidence type="ECO:0000256" key="10">
    <source>
        <dbReference type="ARBA" id="ARBA00023136"/>
    </source>
</evidence>
<comment type="caution">
    <text evidence="14">The sequence shown here is derived from an EMBL/GenBank/DDBJ whole genome shotgun (WGS) entry which is preliminary data.</text>
</comment>
<comment type="similarity">
    <text evidence="4 12">Belongs to the GcdB/MmdB/OadB family.</text>
</comment>
<dbReference type="GO" id="GO:0006814">
    <property type="term" value="P:sodium ion transport"/>
    <property type="evidence" value="ECO:0007669"/>
    <property type="project" value="UniProtKB-UniRule"/>
</dbReference>
<evidence type="ECO:0000256" key="5">
    <source>
        <dbReference type="ARBA" id="ARBA00011869"/>
    </source>
</evidence>
<dbReference type="EMBL" id="QFXD01000213">
    <property type="protein sequence ID" value="RDH89549.1"/>
    <property type="molecule type" value="Genomic_DNA"/>
</dbReference>
<keyword evidence="6 12" id="KW-1003">Cell membrane</keyword>
<comment type="subunit">
    <text evidence="5 12">Heterotrimer of an alpha, a beta and a gamma subunit.</text>
</comment>